<evidence type="ECO:0000313" key="5">
    <source>
        <dbReference type="Proteomes" id="UP000198757"/>
    </source>
</evidence>
<evidence type="ECO:0000256" key="2">
    <source>
        <dbReference type="SAM" id="Phobius"/>
    </source>
</evidence>
<feature type="transmembrane region" description="Helical" evidence="2">
    <location>
        <begin position="883"/>
        <end position="902"/>
    </location>
</feature>
<dbReference type="AlphaFoldDB" id="A0A1G7AG47"/>
<keyword evidence="2" id="KW-0472">Membrane</keyword>
<name>A0A1G7AG47_NIADE</name>
<evidence type="ECO:0000256" key="1">
    <source>
        <dbReference type="SAM" id="MobiDB-lite"/>
    </source>
</evidence>
<dbReference type="Gene3D" id="1.25.40.10">
    <property type="entry name" value="Tetratricopeptide repeat domain"/>
    <property type="match status" value="1"/>
</dbReference>
<dbReference type="SUPFAM" id="SSF48452">
    <property type="entry name" value="TPR-like"/>
    <property type="match status" value="1"/>
</dbReference>
<evidence type="ECO:0000259" key="3">
    <source>
        <dbReference type="Pfam" id="PF12770"/>
    </source>
</evidence>
<dbReference type="Pfam" id="PF12770">
    <property type="entry name" value="CHAT"/>
    <property type="match status" value="1"/>
</dbReference>
<keyword evidence="2" id="KW-0812">Transmembrane</keyword>
<accession>A0A1G7AG47</accession>
<keyword evidence="5" id="KW-1185">Reference proteome</keyword>
<dbReference type="InterPro" id="IPR024983">
    <property type="entry name" value="CHAT_dom"/>
</dbReference>
<keyword evidence="2" id="KW-1133">Transmembrane helix</keyword>
<sequence>MAVLGTPAPGAPPRFRHDSGQTVPVLHSNGGPFCSPVQRKAVGAGRFRIWMLLLAFLLLSGAPPSDSLETRYRQMKQKDDLEACANFLFDQLDADPGLAVNQEEFLKKALWRAPRTREEKEACYHFLINTGWHLLTQRQVPASVNWYEQAYAFYEQYKQDPELKKEMDFEEYIAKPLGNNYTRVGDFSKAVYIQQRAIDEALAARRTGIIPGLYLNLATTYFRMHDDAALQSTIALGLGGVTAGSLDALPLYNLKAEYFIEAGNTDSARTWNQKALQLGKKQAGASTALLTTFLARARLLNLSGRHRESLYYLREIDRNVAADNVELSVETAIETGNAYLLMQLPDSALAWHNKALHYFRLNENGLFPDFKVTTALFGVATALLYKDQAEAARWFEKAVLNDYYTEQLLPSSLNSNTAAYANKKYSETAIALYHQLFDQYRDPEYLVKALWLTELSKGRMLINEQRRTAHWKQDALLTGNKKWVDQLRSLYVLLAETPEGAYQQQIRQNIQRLEFELNLKERESITLLKLPSYKVFNNWVRTSARSQTIISYYLGDSYSYIIHIQNGVFRHRLDTNTQAHIKKLNGFLQRYFYTGTTAFNRDPGAYYQQSFGLLNTWNPWLAGTLPAVLISPDRELHNLPFEALCASPGQPRYWGAFTSISYSFTFLQNAFSPPVSHSPKPVAVFSFEKPHLGFPALPQSAKERSFLARRFVTRQYEAGLTSDSAFMAALNTGNIIHLASHAVANAAEKQPYLVLKNRLYLGALQYITTRSPLVVLAACETGSGILRQGEGMQSLGRILLSKGVDGVLSSRWEVDDAASGELIRDFYSALSATTDPAAALQKARAAYLEKHPTAAEQNPLYWAAYFYQGNNLPLMIRQKRSTAILLSLLLITGAVITATLILRHKRLL</sequence>
<reference evidence="5" key="1">
    <citation type="submission" date="2016-10" db="EMBL/GenBank/DDBJ databases">
        <authorList>
            <person name="Varghese N."/>
            <person name="Submissions S."/>
        </authorList>
    </citation>
    <scope>NUCLEOTIDE SEQUENCE [LARGE SCALE GENOMIC DNA]</scope>
    <source>
        <strain evidence="5">DSM 25811 / CCM 8410 / LMG 26954 / E90</strain>
    </source>
</reference>
<evidence type="ECO:0000313" key="4">
    <source>
        <dbReference type="EMBL" id="SDE13015.1"/>
    </source>
</evidence>
<proteinExistence type="predicted"/>
<dbReference type="InterPro" id="IPR011990">
    <property type="entry name" value="TPR-like_helical_dom_sf"/>
</dbReference>
<dbReference type="EMBL" id="FMZO01000022">
    <property type="protein sequence ID" value="SDE13015.1"/>
    <property type="molecule type" value="Genomic_DNA"/>
</dbReference>
<gene>
    <name evidence="4" type="ORF">SAMN04487894_12260</name>
</gene>
<feature type="region of interest" description="Disordered" evidence="1">
    <location>
        <begin position="1"/>
        <end position="20"/>
    </location>
</feature>
<protein>
    <submittedName>
        <fullName evidence="4">CHAT domain-containing protein</fullName>
    </submittedName>
</protein>
<dbReference type="PANTHER" id="PTHR10098">
    <property type="entry name" value="RAPSYN-RELATED"/>
    <property type="match status" value="1"/>
</dbReference>
<dbReference type="OrthoDB" id="9771112at2"/>
<dbReference type="STRING" id="1285928.SAMN04487894_12260"/>
<organism evidence="4 5">
    <name type="scientific">Niabella drilacis (strain DSM 25811 / CCM 8410 / CCUG 62505 / LMG 26954 / E90)</name>
    <dbReference type="NCBI Taxonomy" id="1285928"/>
    <lineage>
        <taxon>Bacteria</taxon>
        <taxon>Pseudomonadati</taxon>
        <taxon>Bacteroidota</taxon>
        <taxon>Chitinophagia</taxon>
        <taxon>Chitinophagales</taxon>
        <taxon>Chitinophagaceae</taxon>
        <taxon>Niabella</taxon>
    </lineage>
</organism>
<dbReference type="Proteomes" id="UP000198757">
    <property type="component" value="Unassembled WGS sequence"/>
</dbReference>
<feature type="domain" description="CHAT" evidence="3">
    <location>
        <begin position="623"/>
        <end position="869"/>
    </location>
</feature>